<comment type="caution">
    <text evidence="2">The sequence shown here is derived from an EMBL/GenBank/DDBJ whole genome shotgun (WGS) entry which is preliminary data.</text>
</comment>
<dbReference type="EMBL" id="BPLQ01004324">
    <property type="protein sequence ID" value="GIY07254.1"/>
    <property type="molecule type" value="Genomic_DNA"/>
</dbReference>
<proteinExistence type="predicted"/>
<reference evidence="2 3" key="1">
    <citation type="submission" date="2021-06" db="EMBL/GenBank/DDBJ databases">
        <title>Caerostris darwini draft genome.</title>
        <authorList>
            <person name="Kono N."/>
            <person name="Arakawa K."/>
        </authorList>
    </citation>
    <scope>NUCLEOTIDE SEQUENCE [LARGE SCALE GENOMIC DNA]</scope>
</reference>
<gene>
    <name evidence="2" type="ORF">CDAR_570801</name>
</gene>
<keyword evidence="3" id="KW-1185">Reference proteome</keyword>
<evidence type="ECO:0000256" key="1">
    <source>
        <dbReference type="SAM" id="MobiDB-lite"/>
    </source>
</evidence>
<organism evidence="2 3">
    <name type="scientific">Caerostris darwini</name>
    <dbReference type="NCBI Taxonomy" id="1538125"/>
    <lineage>
        <taxon>Eukaryota</taxon>
        <taxon>Metazoa</taxon>
        <taxon>Ecdysozoa</taxon>
        <taxon>Arthropoda</taxon>
        <taxon>Chelicerata</taxon>
        <taxon>Arachnida</taxon>
        <taxon>Araneae</taxon>
        <taxon>Araneomorphae</taxon>
        <taxon>Entelegynae</taxon>
        <taxon>Araneoidea</taxon>
        <taxon>Araneidae</taxon>
        <taxon>Caerostris</taxon>
    </lineage>
</organism>
<feature type="region of interest" description="Disordered" evidence="1">
    <location>
        <begin position="28"/>
        <end position="50"/>
    </location>
</feature>
<evidence type="ECO:0000313" key="2">
    <source>
        <dbReference type="EMBL" id="GIY07254.1"/>
    </source>
</evidence>
<protein>
    <submittedName>
        <fullName evidence="2">Uncharacterized protein</fullName>
    </submittedName>
</protein>
<dbReference type="AlphaFoldDB" id="A0AAV4QG41"/>
<accession>A0AAV4QG41</accession>
<dbReference type="Proteomes" id="UP001054837">
    <property type="component" value="Unassembled WGS sequence"/>
</dbReference>
<evidence type="ECO:0000313" key="3">
    <source>
        <dbReference type="Proteomes" id="UP001054837"/>
    </source>
</evidence>
<name>A0AAV4QG41_9ARAC</name>
<sequence>MSSELASEKYEPILKCTIRQAIHHHKMQRRNLGGGNSTQLNSACRPGRSRLLSPPLPTVGQFEFLATKNGPPSYTPIPEVEEWTRGAYFHLYPVKK</sequence>